<dbReference type="Gene3D" id="3.40.50.2300">
    <property type="match status" value="1"/>
</dbReference>
<dbReference type="AlphaFoldDB" id="A0A0P7X5E9"/>
<dbReference type="Gene3D" id="1.10.10.60">
    <property type="entry name" value="Homeodomain-like"/>
    <property type="match status" value="1"/>
</dbReference>
<dbReference type="OrthoDB" id="9762726at2"/>
<dbReference type="InterPro" id="IPR027417">
    <property type="entry name" value="P-loop_NTPase"/>
</dbReference>
<evidence type="ECO:0000256" key="1">
    <source>
        <dbReference type="ARBA" id="ARBA00022741"/>
    </source>
</evidence>
<evidence type="ECO:0000256" key="7">
    <source>
        <dbReference type="PROSITE-ProRule" id="PRU00169"/>
    </source>
</evidence>
<organism evidence="10 12">
    <name type="scientific">Saliniramus fredricksonii</name>
    <dbReference type="NCBI Taxonomy" id="1653334"/>
    <lineage>
        <taxon>Bacteria</taxon>
        <taxon>Pseudomonadati</taxon>
        <taxon>Pseudomonadota</taxon>
        <taxon>Alphaproteobacteria</taxon>
        <taxon>Hyphomicrobiales</taxon>
        <taxon>Salinarimonadaceae</taxon>
        <taxon>Saliniramus</taxon>
    </lineage>
</organism>
<dbReference type="SUPFAM" id="SSF46689">
    <property type="entry name" value="Homeodomain-like"/>
    <property type="match status" value="1"/>
</dbReference>
<dbReference type="InterPro" id="IPR002197">
    <property type="entry name" value="HTH_Fis"/>
</dbReference>
<evidence type="ECO:0000259" key="8">
    <source>
        <dbReference type="PROSITE" id="PS50045"/>
    </source>
</evidence>
<dbReference type="Proteomes" id="UP000182800">
    <property type="component" value="Unassembled WGS sequence"/>
</dbReference>
<keyword evidence="3" id="KW-0902">Two-component regulatory system</keyword>
<dbReference type="CDD" id="cd00009">
    <property type="entry name" value="AAA"/>
    <property type="match status" value="1"/>
</dbReference>
<dbReference type="Gene3D" id="1.10.8.60">
    <property type="match status" value="1"/>
</dbReference>
<dbReference type="GO" id="GO:0005524">
    <property type="term" value="F:ATP binding"/>
    <property type="evidence" value="ECO:0007669"/>
    <property type="project" value="UniProtKB-KW"/>
</dbReference>
<dbReference type="Proteomes" id="UP000050497">
    <property type="component" value="Unassembled WGS sequence"/>
</dbReference>
<dbReference type="SMART" id="SM00448">
    <property type="entry name" value="REC"/>
    <property type="match status" value="1"/>
</dbReference>
<evidence type="ECO:0000256" key="6">
    <source>
        <dbReference type="ARBA" id="ARBA00023163"/>
    </source>
</evidence>
<dbReference type="Pfam" id="PF25601">
    <property type="entry name" value="AAA_lid_14"/>
    <property type="match status" value="1"/>
</dbReference>
<dbReference type="InterPro" id="IPR058031">
    <property type="entry name" value="AAA_lid_NorR"/>
</dbReference>
<keyword evidence="6" id="KW-0804">Transcription</keyword>
<reference evidence="11 13" key="2">
    <citation type="submission" date="2016-08" db="EMBL/GenBank/DDBJ databases">
        <authorList>
            <person name="Varghese N."/>
            <person name="Submissions Spin"/>
        </authorList>
    </citation>
    <scope>NUCLEOTIDE SEQUENCE [LARGE SCALE GENOMIC DNA]</scope>
    <source>
        <strain evidence="11 13">HL-109</strain>
    </source>
</reference>
<evidence type="ECO:0000256" key="3">
    <source>
        <dbReference type="ARBA" id="ARBA00023012"/>
    </source>
</evidence>
<dbReference type="InterPro" id="IPR011006">
    <property type="entry name" value="CheY-like_superfamily"/>
</dbReference>
<dbReference type="InterPro" id="IPR025944">
    <property type="entry name" value="Sigma_54_int_dom_CS"/>
</dbReference>
<evidence type="ECO:0000313" key="12">
    <source>
        <dbReference type="Proteomes" id="UP000050497"/>
    </source>
</evidence>
<keyword evidence="5" id="KW-0010">Activator</keyword>
<dbReference type="FunFam" id="3.40.50.300:FF:000006">
    <property type="entry name" value="DNA-binding transcriptional regulator NtrC"/>
    <property type="match status" value="1"/>
</dbReference>
<name>A0A0P7X5E9_9HYPH</name>
<dbReference type="EMBL" id="LJSX01000018">
    <property type="protein sequence ID" value="KPQ10142.1"/>
    <property type="molecule type" value="Genomic_DNA"/>
</dbReference>
<proteinExistence type="predicted"/>
<keyword evidence="4" id="KW-0805">Transcription regulation</keyword>
<accession>A0A0P7X5E9</accession>
<dbReference type="PROSITE" id="PS50045">
    <property type="entry name" value="SIGMA54_INTERACT_4"/>
    <property type="match status" value="1"/>
</dbReference>
<dbReference type="Pfam" id="PF00072">
    <property type="entry name" value="Response_reg"/>
    <property type="match status" value="1"/>
</dbReference>
<dbReference type="GO" id="GO:0006355">
    <property type="term" value="P:regulation of DNA-templated transcription"/>
    <property type="evidence" value="ECO:0007669"/>
    <property type="project" value="InterPro"/>
</dbReference>
<gene>
    <name evidence="11" type="ORF">GA0071312_0728</name>
    <name evidence="10" type="ORF">HLUCCO17_11915</name>
</gene>
<evidence type="ECO:0000256" key="2">
    <source>
        <dbReference type="ARBA" id="ARBA00022840"/>
    </source>
</evidence>
<feature type="modified residue" description="4-aspartylphosphate" evidence="7">
    <location>
        <position position="55"/>
    </location>
</feature>
<keyword evidence="7" id="KW-0597">Phosphoprotein</keyword>
<dbReference type="PANTHER" id="PTHR32071:SF57">
    <property type="entry name" value="C4-DICARBOXYLATE TRANSPORT TRANSCRIPTIONAL REGULATORY PROTEIN DCTD"/>
    <property type="match status" value="1"/>
</dbReference>
<dbReference type="STRING" id="1653334.GA0071312_0728"/>
<dbReference type="InterPro" id="IPR002078">
    <property type="entry name" value="Sigma_54_int"/>
</dbReference>
<keyword evidence="13" id="KW-1185">Reference proteome</keyword>
<evidence type="ECO:0000256" key="4">
    <source>
        <dbReference type="ARBA" id="ARBA00023015"/>
    </source>
</evidence>
<dbReference type="InterPro" id="IPR001789">
    <property type="entry name" value="Sig_transdc_resp-reg_receiver"/>
</dbReference>
<dbReference type="GO" id="GO:0000160">
    <property type="term" value="P:phosphorelay signal transduction system"/>
    <property type="evidence" value="ECO:0007669"/>
    <property type="project" value="UniProtKB-KW"/>
</dbReference>
<sequence length="463" mass="50343">MSRPAMILIVEDDEILGRSLLQRLRLEGHDARLAADAATALGIVGRQRPDAVMCDIRLPDRDGENLMREIFARIGAVPTLFMTAYGDIDQAVRLVRAGARDYLTKPFDLDEVVEALRNATRPVANIADAAGTLEDMRGAQDAFASFGLSPASAAIRRTLERVADVDLPVLLLGETGTGKEIAARFLHAQSRQREAPFIAVNCAALAPELVDSAIFGHEKGAFTGAVERHLGFAEKAGAGTLFLDEIGELDPALQAKLLRLVQEREFMRVGGSRPVPFDARLVCATHRDLEAEIAAGKFREDLWYRINVVTVRMPPLRERPEEIAPLIARFLAVAGPRLRGEAVSVSQEALEAANAYDWPGNVRELENRIDRAAALAEAPQLGVADLFPDHPDREAVMRGAETGRNREAGIGMTLAEVRDAAERAHIAATLEATKGGVQEAAARLGISRTTLWEKMRRHNLSGA</sequence>
<dbReference type="PANTHER" id="PTHR32071">
    <property type="entry name" value="TRANSCRIPTIONAL REGULATORY PROTEIN"/>
    <property type="match status" value="1"/>
</dbReference>
<dbReference type="InterPro" id="IPR009057">
    <property type="entry name" value="Homeodomain-like_sf"/>
</dbReference>
<evidence type="ECO:0000313" key="10">
    <source>
        <dbReference type="EMBL" id="KPQ10142.1"/>
    </source>
</evidence>
<dbReference type="SUPFAM" id="SSF52540">
    <property type="entry name" value="P-loop containing nucleoside triphosphate hydrolases"/>
    <property type="match status" value="1"/>
</dbReference>
<feature type="domain" description="Response regulatory" evidence="9">
    <location>
        <begin position="6"/>
        <end position="120"/>
    </location>
</feature>
<dbReference type="PROSITE" id="PS50110">
    <property type="entry name" value="RESPONSE_REGULATORY"/>
    <property type="match status" value="1"/>
</dbReference>
<dbReference type="PROSITE" id="PS00688">
    <property type="entry name" value="SIGMA54_INTERACT_3"/>
    <property type="match status" value="1"/>
</dbReference>
<keyword evidence="1" id="KW-0547">Nucleotide-binding</keyword>
<dbReference type="SUPFAM" id="SSF52172">
    <property type="entry name" value="CheY-like"/>
    <property type="match status" value="1"/>
</dbReference>
<dbReference type="SMART" id="SM00382">
    <property type="entry name" value="AAA"/>
    <property type="match status" value="1"/>
</dbReference>
<feature type="domain" description="Sigma-54 factor interaction" evidence="8">
    <location>
        <begin position="145"/>
        <end position="374"/>
    </location>
</feature>
<dbReference type="EMBL" id="FMBM01000001">
    <property type="protein sequence ID" value="SCC79182.1"/>
    <property type="molecule type" value="Genomic_DNA"/>
</dbReference>
<dbReference type="InterPro" id="IPR003593">
    <property type="entry name" value="AAA+_ATPase"/>
</dbReference>
<reference evidence="10 12" key="1">
    <citation type="submission" date="2015-09" db="EMBL/GenBank/DDBJ databases">
        <title>Identification and resolution of microdiversity through metagenomic sequencing of parallel consortia.</title>
        <authorList>
            <person name="Nelson W.C."/>
            <person name="Romine M.F."/>
            <person name="Lindemann S.R."/>
        </authorList>
    </citation>
    <scope>NUCLEOTIDE SEQUENCE [LARGE SCALE GENOMIC DNA]</scope>
    <source>
        <strain evidence="10">HL-109</strain>
    </source>
</reference>
<keyword evidence="2" id="KW-0067">ATP-binding</keyword>
<dbReference type="Pfam" id="PF00158">
    <property type="entry name" value="Sigma54_activat"/>
    <property type="match status" value="1"/>
</dbReference>
<evidence type="ECO:0000313" key="11">
    <source>
        <dbReference type="EMBL" id="SCC79182.1"/>
    </source>
</evidence>
<evidence type="ECO:0000256" key="5">
    <source>
        <dbReference type="ARBA" id="ARBA00023159"/>
    </source>
</evidence>
<dbReference type="GO" id="GO:0043565">
    <property type="term" value="F:sequence-specific DNA binding"/>
    <property type="evidence" value="ECO:0007669"/>
    <property type="project" value="InterPro"/>
</dbReference>
<dbReference type="PRINTS" id="PR01590">
    <property type="entry name" value="HTHFIS"/>
</dbReference>
<protein>
    <submittedName>
        <fullName evidence="10">Two component signal transduction system Sigma54-dependent response regulator</fullName>
    </submittedName>
    <submittedName>
        <fullName evidence="11">Two component, sigma54 specific, transcriptional regulator, Fis family</fullName>
    </submittedName>
</protein>
<evidence type="ECO:0000259" key="9">
    <source>
        <dbReference type="PROSITE" id="PS50110"/>
    </source>
</evidence>
<dbReference type="Pfam" id="PF02954">
    <property type="entry name" value="HTH_8"/>
    <property type="match status" value="1"/>
</dbReference>
<dbReference type="RefSeq" id="WP_074443645.1">
    <property type="nucleotide sequence ID" value="NZ_FMBM01000001.1"/>
</dbReference>
<evidence type="ECO:0000313" key="13">
    <source>
        <dbReference type="Proteomes" id="UP000182800"/>
    </source>
</evidence>
<dbReference type="Gene3D" id="3.40.50.300">
    <property type="entry name" value="P-loop containing nucleotide triphosphate hydrolases"/>
    <property type="match status" value="1"/>
</dbReference>
<comment type="caution">
    <text evidence="10">The sequence shown here is derived from an EMBL/GenBank/DDBJ whole genome shotgun (WGS) entry which is preliminary data.</text>
</comment>